<sequence length="92" mass="10512">MTAPLTDKDWDAVSPELKVLCLLRLLRRPAVRKWAAREFGFPPSGSLTQRQLAAWCGVDESTISRWERDAIIKMRGAARRCGLTQEISQYKH</sequence>
<keyword evidence="3" id="KW-1185">Reference proteome</keyword>
<feature type="domain" description="HTH cro/C1-type" evidence="1">
    <location>
        <begin position="47"/>
        <end position="69"/>
    </location>
</feature>
<dbReference type="InterPro" id="IPR010982">
    <property type="entry name" value="Lambda_DNA-bd_dom_sf"/>
</dbReference>
<comment type="caution">
    <text evidence="2">The sequence shown here is derived from an EMBL/GenBank/DDBJ whole genome shotgun (WGS) entry which is preliminary data.</text>
</comment>
<reference evidence="2 3" key="1">
    <citation type="submission" date="2022-03" db="EMBL/GenBank/DDBJ databases">
        <title>Taxonomic description of new species and reclassification of some bacterial strains.</title>
        <authorList>
            <person name="Ndongo S."/>
        </authorList>
    </citation>
    <scope>NUCLEOTIDE SEQUENCE [LARGE SCALE GENOMIC DNA]</scope>
    <source>
        <strain evidence="2 3">Marseille-P6666</strain>
    </source>
</reference>
<dbReference type="InterPro" id="IPR007933">
    <property type="entry name" value="Transcrpt_activ_CII"/>
</dbReference>
<evidence type="ECO:0000313" key="2">
    <source>
        <dbReference type="EMBL" id="MCL6656897.1"/>
    </source>
</evidence>
<dbReference type="InterPro" id="IPR001387">
    <property type="entry name" value="Cro/C1-type_HTH"/>
</dbReference>
<dbReference type="Proteomes" id="UP001202031">
    <property type="component" value="Unassembled WGS sequence"/>
</dbReference>
<dbReference type="SUPFAM" id="SSF47413">
    <property type="entry name" value="lambda repressor-like DNA-binding domains"/>
    <property type="match status" value="1"/>
</dbReference>
<accession>A0ABT0R7J3</accession>
<dbReference type="EMBL" id="JAMGSI010000001">
    <property type="protein sequence ID" value="MCL6656897.1"/>
    <property type="molecule type" value="Genomic_DNA"/>
</dbReference>
<proteinExistence type="predicted"/>
<dbReference type="PROSITE" id="PS50943">
    <property type="entry name" value="HTH_CROC1"/>
    <property type="match status" value="1"/>
</dbReference>
<dbReference type="RefSeq" id="WP_102726907.1">
    <property type="nucleotide sequence ID" value="NZ_CP072027.1"/>
</dbReference>
<name>A0ABT0R7J3_9BACT</name>
<protein>
    <submittedName>
        <fullName evidence="2">Lambda phage CII family protein</fullName>
    </submittedName>
</protein>
<dbReference type="GeneID" id="84023429"/>
<dbReference type="Pfam" id="PF05269">
    <property type="entry name" value="Phage_CII"/>
    <property type="match status" value="1"/>
</dbReference>
<dbReference type="Gene3D" id="1.10.260.40">
    <property type="entry name" value="lambda repressor-like DNA-binding domains"/>
    <property type="match status" value="1"/>
</dbReference>
<evidence type="ECO:0000259" key="1">
    <source>
        <dbReference type="PROSITE" id="PS50943"/>
    </source>
</evidence>
<gene>
    <name evidence="2" type="ORF">M8N44_06130</name>
</gene>
<dbReference type="CDD" id="cd00093">
    <property type="entry name" value="HTH_XRE"/>
    <property type="match status" value="1"/>
</dbReference>
<evidence type="ECO:0000313" key="3">
    <source>
        <dbReference type="Proteomes" id="UP001202031"/>
    </source>
</evidence>
<organism evidence="2 3">
    <name type="scientific">Akkermansia massiliensis</name>
    <dbReference type="NCBI Taxonomy" id="2927224"/>
    <lineage>
        <taxon>Bacteria</taxon>
        <taxon>Pseudomonadati</taxon>
        <taxon>Verrucomicrobiota</taxon>
        <taxon>Verrucomicrobiia</taxon>
        <taxon>Verrucomicrobiales</taxon>
        <taxon>Akkermansiaceae</taxon>
        <taxon>Akkermansia</taxon>
    </lineage>
</organism>